<sequence>MGIVPYRRASTLIGKCLVTNGNAKITRGFRGITMATLLAKVAWAP</sequence>
<proteinExistence type="predicted"/>
<dbReference type="AlphaFoldDB" id="A0A4U9W269"/>
<reference evidence="1" key="1">
    <citation type="submission" date="2019-05" db="EMBL/GenBank/DDBJ databases">
        <authorList>
            <consortium name="Pathogen Informatics"/>
        </authorList>
    </citation>
    <scope>NUCLEOTIDE SEQUENCE [LARGE SCALE GENOMIC DNA]</scope>
    <source>
        <strain evidence="1">NCTC12965</strain>
    </source>
</reference>
<protein>
    <submittedName>
        <fullName evidence="1">Uncharacterized protein</fullName>
    </submittedName>
</protein>
<accession>A0A4U9W269</accession>
<dbReference type="EMBL" id="CABEEZ010000126">
    <property type="protein sequence ID" value="VTR52734.1"/>
    <property type="molecule type" value="Genomic_DNA"/>
</dbReference>
<gene>
    <name evidence="1" type="ORF">NCTC12965_06429</name>
</gene>
<name>A0A4U9W269_SERFO</name>
<evidence type="ECO:0000313" key="1">
    <source>
        <dbReference type="EMBL" id="VTR52734.1"/>
    </source>
</evidence>
<organism evidence="1">
    <name type="scientific">Serratia fonticola</name>
    <dbReference type="NCBI Taxonomy" id="47917"/>
    <lineage>
        <taxon>Bacteria</taxon>
        <taxon>Pseudomonadati</taxon>
        <taxon>Pseudomonadota</taxon>
        <taxon>Gammaproteobacteria</taxon>
        <taxon>Enterobacterales</taxon>
        <taxon>Yersiniaceae</taxon>
        <taxon>Serratia</taxon>
    </lineage>
</organism>